<reference evidence="1 2" key="1">
    <citation type="journal article" date="2023" name="Plants (Basel)">
        <title>Bridging the Gap: Combining Genomics and Transcriptomics Approaches to Understand Stylosanthes scabra, an Orphan Legume from the Brazilian Caatinga.</title>
        <authorList>
            <person name="Ferreira-Neto J.R.C."/>
            <person name="da Silva M.D."/>
            <person name="Binneck E."/>
            <person name="de Melo N.F."/>
            <person name="da Silva R.H."/>
            <person name="de Melo A.L.T.M."/>
            <person name="Pandolfi V."/>
            <person name="Bustamante F.O."/>
            <person name="Brasileiro-Vidal A.C."/>
            <person name="Benko-Iseppon A.M."/>
        </authorList>
    </citation>
    <scope>NUCLEOTIDE SEQUENCE [LARGE SCALE GENOMIC DNA]</scope>
    <source>
        <tissue evidence="1">Leaves</tissue>
    </source>
</reference>
<gene>
    <name evidence="1" type="ORF">PIB30_049939</name>
</gene>
<keyword evidence="2" id="KW-1185">Reference proteome</keyword>
<proteinExistence type="predicted"/>
<dbReference type="Proteomes" id="UP001341840">
    <property type="component" value="Unassembled WGS sequence"/>
</dbReference>
<organism evidence="1 2">
    <name type="scientific">Stylosanthes scabra</name>
    <dbReference type="NCBI Taxonomy" id="79078"/>
    <lineage>
        <taxon>Eukaryota</taxon>
        <taxon>Viridiplantae</taxon>
        <taxon>Streptophyta</taxon>
        <taxon>Embryophyta</taxon>
        <taxon>Tracheophyta</taxon>
        <taxon>Spermatophyta</taxon>
        <taxon>Magnoliopsida</taxon>
        <taxon>eudicotyledons</taxon>
        <taxon>Gunneridae</taxon>
        <taxon>Pentapetalae</taxon>
        <taxon>rosids</taxon>
        <taxon>fabids</taxon>
        <taxon>Fabales</taxon>
        <taxon>Fabaceae</taxon>
        <taxon>Papilionoideae</taxon>
        <taxon>50 kb inversion clade</taxon>
        <taxon>dalbergioids sensu lato</taxon>
        <taxon>Dalbergieae</taxon>
        <taxon>Pterocarpus clade</taxon>
        <taxon>Stylosanthes</taxon>
    </lineage>
</organism>
<accession>A0ABU6SHX8</accession>
<evidence type="ECO:0000313" key="1">
    <source>
        <dbReference type="EMBL" id="MED6135791.1"/>
    </source>
</evidence>
<protein>
    <submittedName>
        <fullName evidence="1">Uncharacterized protein</fullName>
    </submittedName>
</protein>
<sequence length="161" mass="17675">MPAASPCKKTSARQQEVKKTTRRLICCAVEAPAQIQVSSCSNPHVVVTPSTGRVVRGGWLRRASPIAAKPPPLIAVVLPWNRGSDGMAARRGERERRMKEKVQMATNGPKFPDPRPGDNGQQRVGFGWSTMETAIGNEKSEHGEKVIRVTIMRRGTNEDVH</sequence>
<dbReference type="EMBL" id="JASCZI010060754">
    <property type="protein sequence ID" value="MED6135791.1"/>
    <property type="molecule type" value="Genomic_DNA"/>
</dbReference>
<comment type="caution">
    <text evidence="1">The sequence shown here is derived from an EMBL/GenBank/DDBJ whole genome shotgun (WGS) entry which is preliminary data.</text>
</comment>
<name>A0ABU6SHX8_9FABA</name>
<evidence type="ECO:0000313" key="2">
    <source>
        <dbReference type="Proteomes" id="UP001341840"/>
    </source>
</evidence>